<sequence>GDFTPKSAAKKPLISHIWWSRIVMMASVLMVAYWTNASSKVTSMAKRSEDLSSKRYQNLLCPPSFKQEISSGLSNPKCTPYKCGRAVLDDLVPSDEAYRLLKIAKKGFSYSESSGGASILDLHSGTISQGEHFVNLYAQEYALYAKIKNVVKAEVAKHFQIDPESLYLSHPTFFSQITARPA</sequence>
<proteinExistence type="predicted"/>
<keyword evidence="3" id="KW-1185">Reference proteome</keyword>
<dbReference type="InterPro" id="IPR039210">
    <property type="entry name" value="OGFOD3"/>
</dbReference>
<keyword evidence="1" id="KW-1133">Transmembrane helix</keyword>
<feature type="non-terminal residue" evidence="2">
    <location>
        <position position="182"/>
    </location>
</feature>
<evidence type="ECO:0000313" key="2">
    <source>
        <dbReference type="EMBL" id="QQP33144.1"/>
    </source>
</evidence>
<dbReference type="Proteomes" id="UP000595437">
    <property type="component" value="Chromosome 19"/>
</dbReference>
<keyword evidence="1" id="KW-0812">Transmembrane</keyword>
<feature type="non-terminal residue" evidence="2">
    <location>
        <position position="1"/>
    </location>
</feature>
<accession>A0A7T8JTB5</accession>
<organism evidence="2 3">
    <name type="scientific">Caligus rogercresseyi</name>
    <name type="common">Sea louse</name>
    <dbReference type="NCBI Taxonomy" id="217165"/>
    <lineage>
        <taxon>Eukaryota</taxon>
        <taxon>Metazoa</taxon>
        <taxon>Ecdysozoa</taxon>
        <taxon>Arthropoda</taxon>
        <taxon>Crustacea</taxon>
        <taxon>Multicrustacea</taxon>
        <taxon>Hexanauplia</taxon>
        <taxon>Copepoda</taxon>
        <taxon>Siphonostomatoida</taxon>
        <taxon>Caligidae</taxon>
        <taxon>Caligus</taxon>
    </lineage>
</organism>
<reference evidence="3" key="1">
    <citation type="submission" date="2021-01" db="EMBL/GenBank/DDBJ databases">
        <title>Caligus Genome Assembly.</title>
        <authorList>
            <person name="Gallardo-Escarate C."/>
        </authorList>
    </citation>
    <scope>NUCLEOTIDE SEQUENCE [LARGE SCALE GENOMIC DNA]</scope>
</reference>
<keyword evidence="1" id="KW-0472">Membrane</keyword>
<evidence type="ECO:0000256" key="1">
    <source>
        <dbReference type="SAM" id="Phobius"/>
    </source>
</evidence>
<dbReference type="EMBL" id="CP045908">
    <property type="protein sequence ID" value="QQP33144.1"/>
    <property type="molecule type" value="Genomic_DNA"/>
</dbReference>
<dbReference type="PANTHER" id="PTHR14650">
    <property type="entry name" value="PROLYL HYDROXYLASE-RELATED"/>
    <property type="match status" value="1"/>
</dbReference>
<name>A0A7T8JTB5_CALRO</name>
<protein>
    <submittedName>
        <fullName evidence="2">2oxoglutarate and irondependent oxygenase domaincontaining protein 3like</fullName>
    </submittedName>
</protein>
<dbReference type="OrthoDB" id="427071at2759"/>
<dbReference type="AlphaFoldDB" id="A0A7T8JTB5"/>
<gene>
    <name evidence="2" type="ORF">FKW44_024424</name>
</gene>
<dbReference type="PANTHER" id="PTHR14650:SF1">
    <property type="entry name" value="2-OXOGLUTARATE AND IRON-DEPENDENT OXYGENASE DOMAIN-CONTAINING PROTEIN 3"/>
    <property type="match status" value="1"/>
</dbReference>
<dbReference type="GO" id="GO:0016020">
    <property type="term" value="C:membrane"/>
    <property type="evidence" value="ECO:0007669"/>
    <property type="project" value="TreeGrafter"/>
</dbReference>
<evidence type="ECO:0000313" key="3">
    <source>
        <dbReference type="Proteomes" id="UP000595437"/>
    </source>
</evidence>
<feature type="transmembrane region" description="Helical" evidence="1">
    <location>
        <begin position="17"/>
        <end position="37"/>
    </location>
</feature>